<evidence type="ECO:0000256" key="13">
    <source>
        <dbReference type="SAM" id="Phobius"/>
    </source>
</evidence>
<evidence type="ECO:0000256" key="9">
    <source>
        <dbReference type="ARBA" id="ARBA00023170"/>
    </source>
</evidence>
<dbReference type="EMBL" id="UYYG01001163">
    <property type="protein sequence ID" value="VDN57829.1"/>
    <property type="molecule type" value="Genomic_DNA"/>
</dbReference>
<name>A0A0N4U9M4_DRAME</name>
<dbReference type="WBParaSite" id="DME_0000379701-mRNA-1">
    <property type="protein sequence ID" value="DME_0000379701-mRNA-1"/>
    <property type="gene ID" value="DME_0000379701"/>
</dbReference>
<keyword evidence="11 12" id="KW-0807">Transducer</keyword>
<dbReference type="GO" id="GO:0004983">
    <property type="term" value="F:neuropeptide Y receptor activity"/>
    <property type="evidence" value="ECO:0007669"/>
    <property type="project" value="InterPro"/>
</dbReference>
<comment type="similarity">
    <text evidence="2 12">Belongs to the G-protein coupled receptor 1 family.</text>
</comment>
<organism evidence="16 18">
    <name type="scientific">Dracunculus medinensis</name>
    <name type="common">Guinea worm</name>
    <dbReference type="NCBI Taxonomy" id="318479"/>
    <lineage>
        <taxon>Eukaryota</taxon>
        <taxon>Metazoa</taxon>
        <taxon>Ecdysozoa</taxon>
        <taxon>Nematoda</taxon>
        <taxon>Chromadorea</taxon>
        <taxon>Rhabditida</taxon>
        <taxon>Spirurina</taxon>
        <taxon>Dracunculoidea</taxon>
        <taxon>Dracunculidae</taxon>
        <taxon>Dracunculus</taxon>
    </lineage>
</organism>
<keyword evidence="6 12" id="KW-0297">G-protein coupled receptor</keyword>
<dbReference type="PRINTS" id="PR01012">
    <property type="entry name" value="NRPEPTIDEYR"/>
</dbReference>
<evidence type="ECO:0000256" key="1">
    <source>
        <dbReference type="ARBA" id="ARBA00004651"/>
    </source>
</evidence>
<dbReference type="PANTHER" id="PTHR45695">
    <property type="entry name" value="LEUCOKININ RECEPTOR-RELATED"/>
    <property type="match status" value="1"/>
</dbReference>
<evidence type="ECO:0000256" key="8">
    <source>
        <dbReference type="ARBA" id="ARBA00023157"/>
    </source>
</evidence>
<evidence type="ECO:0000259" key="14">
    <source>
        <dbReference type="PROSITE" id="PS50262"/>
    </source>
</evidence>
<dbReference type="AlphaFoldDB" id="A0A0N4U9M4"/>
<dbReference type="Pfam" id="PF00001">
    <property type="entry name" value="7tm_1"/>
    <property type="match status" value="1"/>
</dbReference>
<evidence type="ECO:0000313" key="18">
    <source>
        <dbReference type="WBParaSite" id="DME_0000379701-mRNA-1"/>
    </source>
</evidence>
<evidence type="ECO:0000256" key="11">
    <source>
        <dbReference type="ARBA" id="ARBA00023224"/>
    </source>
</evidence>
<keyword evidence="7 13" id="KW-0472">Membrane</keyword>
<dbReference type="InterPro" id="IPR017452">
    <property type="entry name" value="GPCR_Rhodpsn_7TM"/>
</dbReference>
<feature type="transmembrane region" description="Helical" evidence="13">
    <location>
        <begin position="145"/>
        <end position="164"/>
    </location>
</feature>
<feature type="domain" description="G-protein coupled receptors family 1 profile" evidence="14">
    <location>
        <begin position="46"/>
        <end position="326"/>
    </location>
</feature>
<dbReference type="PROSITE" id="PS50262">
    <property type="entry name" value="G_PROTEIN_RECEP_F1_2"/>
    <property type="match status" value="1"/>
</dbReference>
<dbReference type="InterPro" id="IPR000276">
    <property type="entry name" value="GPCR_Rhodpsn"/>
</dbReference>
<dbReference type="OrthoDB" id="2132067at2759"/>
<evidence type="ECO:0000313" key="17">
    <source>
        <dbReference type="Proteomes" id="UP000274756"/>
    </source>
</evidence>
<gene>
    <name evidence="15" type="ORF">DME_LOCUS7802</name>
</gene>
<protein>
    <submittedName>
        <fullName evidence="18">G_PROTEIN_RECEP_F1_2 domain-containing protein</fullName>
    </submittedName>
</protein>
<feature type="transmembrane region" description="Helical" evidence="13">
    <location>
        <begin position="266"/>
        <end position="292"/>
    </location>
</feature>
<dbReference type="Proteomes" id="UP000274756">
    <property type="component" value="Unassembled WGS sequence"/>
</dbReference>
<keyword evidence="5 13" id="KW-1133">Transmembrane helix</keyword>
<accession>A0A0N4U9M4</accession>
<evidence type="ECO:0000256" key="2">
    <source>
        <dbReference type="ARBA" id="ARBA00010663"/>
    </source>
</evidence>
<reference evidence="15 17" key="2">
    <citation type="submission" date="2018-11" db="EMBL/GenBank/DDBJ databases">
        <authorList>
            <consortium name="Pathogen Informatics"/>
        </authorList>
    </citation>
    <scope>NUCLEOTIDE SEQUENCE [LARGE SCALE GENOMIC DNA]</scope>
</reference>
<feature type="transmembrane region" description="Helical" evidence="13">
    <location>
        <begin position="28"/>
        <end position="53"/>
    </location>
</feature>
<feature type="transmembrane region" description="Helical" evidence="13">
    <location>
        <begin position="65"/>
        <end position="86"/>
    </location>
</feature>
<dbReference type="Proteomes" id="UP000038040">
    <property type="component" value="Unplaced"/>
</dbReference>
<feature type="transmembrane region" description="Helical" evidence="13">
    <location>
        <begin position="207"/>
        <end position="232"/>
    </location>
</feature>
<proteinExistence type="inferred from homology"/>
<dbReference type="PANTHER" id="PTHR45695:SF23">
    <property type="entry name" value="GALANIN-LIKE G-PROTEIN COUPLED RECEPTOR NPR-9"/>
    <property type="match status" value="1"/>
</dbReference>
<sequence length="402" mass="46112">MVNANMNDEYEQKILQFYNETKEFESRIGIIIPMIFTIIIILGLFGNLLVVIVAFNRKMRNSTNILIIGLACSDLTFLTLCVPFTAIDYASPVWIFESWMCNMINYLQHASAYSSVWTLSLMAVDRYLAVCHPVGSITLRNMRNTIGALLIINAVIFISQVPVAKIHGIYEYDFIIETRSTCAIITIATGEASITEREYVLIFQARLYFFSFNVFGYLLPLGITCFLYYFMLKRLWYSSISKNYAMGLSLRSRPETVKAKRKATRLVLFVVIIWAFCWLPLNICFLLSGIFYPETLVTKGGKMMVIVQISSQVLAYMNSCLNPILYAFLSDNFRKGFLHVLRITINAFTLGQCCVINHPNDRYDFATLNGTIKRNRKLLIRPVLQDSNCQKLTMIDNDDEFI</sequence>
<evidence type="ECO:0000256" key="5">
    <source>
        <dbReference type="ARBA" id="ARBA00022989"/>
    </source>
</evidence>
<keyword evidence="3" id="KW-1003">Cell membrane</keyword>
<dbReference type="Gene3D" id="1.20.1070.10">
    <property type="entry name" value="Rhodopsin 7-helix transmembrane proteins"/>
    <property type="match status" value="1"/>
</dbReference>
<dbReference type="InterPro" id="IPR000611">
    <property type="entry name" value="NPY_rcpt"/>
</dbReference>
<reference evidence="18" key="1">
    <citation type="submission" date="2017-02" db="UniProtKB">
        <authorList>
            <consortium name="WormBaseParasite"/>
        </authorList>
    </citation>
    <scope>IDENTIFICATION</scope>
</reference>
<keyword evidence="8" id="KW-1015">Disulfide bond</keyword>
<dbReference type="PROSITE" id="PS00237">
    <property type="entry name" value="G_PROTEIN_RECEP_F1_1"/>
    <property type="match status" value="1"/>
</dbReference>
<dbReference type="PRINTS" id="PR00237">
    <property type="entry name" value="GPCRRHODOPSN"/>
</dbReference>
<evidence type="ECO:0000256" key="4">
    <source>
        <dbReference type="ARBA" id="ARBA00022692"/>
    </source>
</evidence>
<evidence type="ECO:0000313" key="15">
    <source>
        <dbReference type="EMBL" id="VDN57829.1"/>
    </source>
</evidence>
<evidence type="ECO:0000256" key="10">
    <source>
        <dbReference type="ARBA" id="ARBA00023180"/>
    </source>
</evidence>
<feature type="transmembrane region" description="Helical" evidence="13">
    <location>
        <begin position="106"/>
        <end position="124"/>
    </location>
</feature>
<evidence type="ECO:0000256" key="3">
    <source>
        <dbReference type="ARBA" id="ARBA00022475"/>
    </source>
</evidence>
<keyword evidence="4 12" id="KW-0812">Transmembrane</keyword>
<dbReference type="SUPFAM" id="SSF81321">
    <property type="entry name" value="Family A G protein-coupled receptor-like"/>
    <property type="match status" value="1"/>
</dbReference>
<evidence type="ECO:0000256" key="12">
    <source>
        <dbReference type="RuleBase" id="RU000688"/>
    </source>
</evidence>
<dbReference type="STRING" id="318479.A0A0N4U9M4"/>
<evidence type="ECO:0000256" key="6">
    <source>
        <dbReference type="ARBA" id="ARBA00023040"/>
    </source>
</evidence>
<comment type="subcellular location">
    <subcellularLocation>
        <location evidence="1">Cell membrane</location>
        <topology evidence="1">Multi-pass membrane protein</topology>
    </subcellularLocation>
</comment>
<evidence type="ECO:0000256" key="7">
    <source>
        <dbReference type="ARBA" id="ARBA00023136"/>
    </source>
</evidence>
<dbReference type="GO" id="GO:0005886">
    <property type="term" value="C:plasma membrane"/>
    <property type="evidence" value="ECO:0007669"/>
    <property type="project" value="UniProtKB-SubCell"/>
</dbReference>
<evidence type="ECO:0000313" key="16">
    <source>
        <dbReference type="Proteomes" id="UP000038040"/>
    </source>
</evidence>
<keyword evidence="10" id="KW-0325">Glycoprotein</keyword>
<feature type="transmembrane region" description="Helical" evidence="13">
    <location>
        <begin position="304"/>
        <end position="329"/>
    </location>
</feature>
<keyword evidence="17" id="KW-1185">Reference proteome</keyword>
<keyword evidence="9 12" id="KW-0675">Receptor</keyword>